<feature type="region of interest" description="Disordered" evidence="10">
    <location>
        <begin position="320"/>
        <end position="343"/>
    </location>
</feature>
<dbReference type="GO" id="GO:0046872">
    <property type="term" value="F:metal ion binding"/>
    <property type="evidence" value="ECO:0007669"/>
    <property type="project" value="UniProtKB-KW"/>
</dbReference>
<dbReference type="GO" id="GO:0005524">
    <property type="term" value="F:ATP binding"/>
    <property type="evidence" value="ECO:0007669"/>
    <property type="project" value="UniProtKB-UniRule"/>
</dbReference>
<dbReference type="KEGG" id="agm:DCE93_13525"/>
<comment type="similarity">
    <text evidence="9">Belongs to the carbohydrate kinase PfkB family. Ribokinase subfamily.</text>
</comment>
<dbReference type="Gene3D" id="3.40.1190.20">
    <property type="match status" value="1"/>
</dbReference>
<keyword evidence="6 9" id="KW-0460">Magnesium</keyword>
<dbReference type="EC" id="2.7.1.15" evidence="9"/>
<dbReference type="UniPathway" id="UPA00916">
    <property type="reaction ID" value="UER00889"/>
</dbReference>
<comment type="caution">
    <text evidence="9">Lacks conserved residue(s) required for the propagation of feature annotation.</text>
</comment>
<evidence type="ECO:0000256" key="4">
    <source>
        <dbReference type="ARBA" id="ARBA00022777"/>
    </source>
</evidence>
<evidence type="ECO:0000256" key="10">
    <source>
        <dbReference type="SAM" id="MobiDB-lite"/>
    </source>
</evidence>
<dbReference type="Pfam" id="PF00294">
    <property type="entry name" value="PfkB"/>
    <property type="match status" value="1"/>
</dbReference>
<evidence type="ECO:0000256" key="6">
    <source>
        <dbReference type="ARBA" id="ARBA00022842"/>
    </source>
</evidence>
<comment type="cofactor">
    <cofactor evidence="9">
        <name>Mg(2+)</name>
        <dbReference type="ChEBI" id="CHEBI:18420"/>
    </cofactor>
    <text evidence="9">Requires a divalent cation, most likely magnesium in vivo, as an electrophilic catalyst to aid phosphoryl group transfer. It is the chelate of the metal and the nucleotide that is the actual substrate.</text>
</comment>
<dbReference type="Proteomes" id="UP000244729">
    <property type="component" value="Chromosome"/>
</dbReference>
<feature type="binding site" evidence="9">
    <location>
        <position position="150"/>
    </location>
    <ligand>
        <name>substrate</name>
    </ligand>
</feature>
<feature type="binding site" evidence="9">
    <location>
        <begin position="49"/>
        <end position="53"/>
    </location>
    <ligand>
        <name>substrate</name>
    </ligand>
</feature>
<feature type="compositionally biased region" description="Low complexity" evidence="10">
    <location>
        <begin position="320"/>
        <end position="334"/>
    </location>
</feature>
<gene>
    <name evidence="9" type="primary">rbsK</name>
    <name evidence="12" type="ORF">DCE93_13525</name>
</gene>
<feature type="binding site" evidence="9">
    <location>
        <begin position="234"/>
        <end position="239"/>
    </location>
    <ligand>
        <name>ATP</name>
        <dbReference type="ChEBI" id="CHEBI:30616"/>
    </ligand>
</feature>
<feature type="binding site" evidence="9">
    <location>
        <position position="299"/>
    </location>
    <ligand>
        <name>K(+)</name>
        <dbReference type="ChEBI" id="CHEBI:29103"/>
    </ligand>
</feature>
<keyword evidence="5 9" id="KW-0067">ATP-binding</keyword>
<keyword evidence="2 9" id="KW-0479">Metal-binding</keyword>
<feature type="active site" description="Proton acceptor" evidence="9">
    <location>
        <position position="266"/>
    </location>
</feature>
<dbReference type="OrthoDB" id="9775849at2"/>
<dbReference type="InterPro" id="IPR002139">
    <property type="entry name" value="Ribo/fructo_kinase"/>
</dbReference>
<dbReference type="SUPFAM" id="SSF53613">
    <property type="entry name" value="Ribokinase-like"/>
    <property type="match status" value="1"/>
</dbReference>
<feature type="binding site" evidence="9">
    <location>
        <position position="305"/>
    </location>
    <ligand>
        <name>K(+)</name>
        <dbReference type="ChEBI" id="CHEBI:29103"/>
    </ligand>
</feature>
<feature type="binding site" evidence="9">
    <location>
        <position position="194"/>
    </location>
    <ligand>
        <name>ATP</name>
        <dbReference type="ChEBI" id="CHEBI:30616"/>
    </ligand>
</feature>
<dbReference type="PRINTS" id="PR00990">
    <property type="entry name" value="RIBOKINASE"/>
</dbReference>
<name>A0A2S0WYU8_9MICO</name>
<accession>A0A2S0WYU8</accession>
<evidence type="ECO:0000256" key="9">
    <source>
        <dbReference type="HAMAP-Rule" id="MF_01987"/>
    </source>
</evidence>
<dbReference type="PANTHER" id="PTHR10584:SF166">
    <property type="entry name" value="RIBOKINASE"/>
    <property type="match status" value="1"/>
</dbReference>
<comment type="subunit">
    <text evidence="9">Homodimer.</text>
</comment>
<dbReference type="CDD" id="cd01174">
    <property type="entry name" value="ribokinase"/>
    <property type="match status" value="1"/>
</dbReference>
<keyword evidence="4 9" id="KW-0418">Kinase</keyword>
<comment type="function">
    <text evidence="9">Catalyzes the phosphorylation of ribose at O-5 in a reaction requiring ATP and magnesium. The resulting D-ribose-5-phosphate can then be used either for sythesis of nucleotides, histidine, and tryptophan, or as a component of the pentose phosphate pathway.</text>
</comment>
<dbReference type="HAMAP" id="MF_01987">
    <property type="entry name" value="Ribokinase"/>
    <property type="match status" value="1"/>
</dbReference>
<feature type="binding site" evidence="9">
    <location>
        <position position="262"/>
    </location>
    <ligand>
        <name>K(+)</name>
        <dbReference type="ChEBI" id="CHEBI:29103"/>
    </ligand>
</feature>
<evidence type="ECO:0000256" key="8">
    <source>
        <dbReference type="ARBA" id="ARBA00023277"/>
    </source>
</evidence>
<dbReference type="AlphaFoldDB" id="A0A2S0WYU8"/>
<reference evidence="12 13" key="1">
    <citation type="submission" date="2018-04" db="EMBL/GenBank/DDBJ databases">
        <authorList>
            <person name="Li J."/>
        </authorList>
    </citation>
    <scope>NUCLEOTIDE SEQUENCE [LARGE SCALE GENOMIC DNA]</scope>
    <source>
        <strain evidence="13">30A</strain>
    </source>
</reference>
<dbReference type="GO" id="GO:0019303">
    <property type="term" value="P:D-ribose catabolic process"/>
    <property type="evidence" value="ECO:0007669"/>
    <property type="project" value="UniProtKB-UniRule"/>
</dbReference>
<dbReference type="InterPro" id="IPR011611">
    <property type="entry name" value="PfkB_dom"/>
</dbReference>
<evidence type="ECO:0000256" key="1">
    <source>
        <dbReference type="ARBA" id="ARBA00022679"/>
    </source>
</evidence>
<comment type="catalytic activity">
    <reaction evidence="9">
        <text>D-ribose + ATP = D-ribose 5-phosphate + ADP + H(+)</text>
        <dbReference type="Rhea" id="RHEA:13697"/>
        <dbReference type="ChEBI" id="CHEBI:15378"/>
        <dbReference type="ChEBI" id="CHEBI:30616"/>
        <dbReference type="ChEBI" id="CHEBI:47013"/>
        <dbReference type="ChEBI" id="CHEBI:78346"/>
        <dbReference type="ChEBI" id="CHEBI:456216"/>
        <dbReference type="EC" id="2.7.1.15"/>
    </reaction>
</comment>
<dbReference type="PANTHER" id="PTHR10584">
    <property type="entry name" value="SUGAR KINASE"/>
    <property type="match status" value="1"/>
</dbReference>
<keyword evidence="9" id="KW-0963">Cytoplasm</keyword>
<evidence type="ECO:0000313" key="13">
    <source>
        <dbReference type="Proteomes" id="UP000244729"/>
    </source>
</evidence>
<feature type="domain" description="Carbohydrate kinase PfkB" evidence="11">
    <location>
        <begin position="14"/>
        <end position="305"/>
    </location>
</feature>
<feature type="binding site" evidence="9">
    <location>
        <position position="296"/>
    </location>
    <ligand>
        <name>K(+)</name>
        <dbReference type="ChEBI" id="CHEBI:29103"/>
    </ligand>
</feature>
<protein>
    <recommendedName>
        <fullName evidence="9">Ribokinase</fullName>
        <shortName evidence="9">RK</shortName>
        <ecNumber evidence="9">2.7.1.15</ecNumber>
    </recommendedName>
</protein>
<feature type="binding site" evidence="9">
    <location>
        <position position="260"/>
    </location>
    <ligand>
        <name>K(+)</name>
        <dbReference type="ChEBI" id="CHEBI:29103"/>
    </ligand>
</feature>
<dbReference type="EMBL" id="CP028913">
    <property type="protein sequence ID" value="AWB96537.1"/>
    <property type="molecule type" value="Genomic_DNA"/>
</dbReference>
<dbReference type="RefSeq" id="WP_108596333.1">
    <property type="nucleotide sequence ID" value="NZ_CP028913.1"/>
</dbReference>
<evidence type="ECO:0000259" key="11">
    <source>
        <dbReference type="Pfam" id="PF00294"/>
    </source>
</evidence>
<evidence type="ECO:0000256" key="2">
    <source>
        <dbReference type="ARBA" id="ARBA00022723"/>
    </source>
</evidence>
<dbReference type="InterPro" id="IPR011877">
    <property type="entry name" value="Ribokinase"/>
</dbReference>
<comment type="subcellular location">
    <subcellularLocation>
        <location evidence="9">Cytoplasm</location>
    </subcellularLocation>
</comment>
<feature type="binding site" evidence="9">
    <location>
        <begin position="265"/>
        <end position="266"/>
    </location>
    <ligand>
        <name>ATP</name>
        <dbReference type="ChEBI" id="CHEBI:30616"/>
    </ligand>
</feature>
<organism evidence="12 13">
    <name type="scientific">Agromyces badenianii</name>
    <dbReference type="NCBI Taxonomy" id="2080742"/>
    <lineage>
        <taxon>Bacteria</taxon>
        <taxon>Bacillati</taxon>
        <taxon>Actinomycetota</taxon>
        <taxon>Actinomycetes</taxon>
        <taxon>Micrococcales</taxon>
        <taxon>Microbacteriaceae</taxon>
        <taxon>Agromyces</taxon>
    </lineage>
</organism>
<dbReference type="InterPro" id="IPR029056">
    <property type="entry name" value="Ribokinase-like"/>
</dbReference>
<evidence type="ECO:0000256" key="5">
    <source>
        <dbReference type="ARBA" id="ARBA00022840"/>
    </source>
</evidence>
<keyword evidence="3 9" id="KW-0547">Nucleotide-binding</keyword>
<feature type="binding site" evidence="9">
    <location>
        <position position="301"/>
    </location>
    <ligand>
        <name>K(+)</name>
        <dbReference type="ChEBI" id="CHEBI:29103"/>
    </ligand>
</feature>
<keyword evidence="1 9" id="KW-0808">Transferase</keyword>
<evidence type="ECO:0000313" key="12">
    <source>
        <dbReference type="EMBL" id="AWB96537.1"/>
    </source>
</evidence>
<dbReference type="GO" id="GO:0005829">
    <property type="term" value="C:cytosol"/>
    <property type="evidence" value="ECO:0007669"/>
    <property type="project" value="TreeGrafter"/>
</dbReference>
<feature type="binding site" evidence="9">
    <location>
        <position position="266"/>
    </location>
    <ligand>
        <name>substrate</name>
    </ligand>
</feature>
<keyword evidence="13" id="KW-1185">Reference proteome</keyword>
<feature type="binding site" evidence="9">
    <location>
        <begin position="21"/>
        <end position="23"/>
    </location>
    <ligand>
        <name>substrate</name>
    </ligand>
</feature>
<dbReference type="GO" id="GO:0004747">
    <property type="term" value="F:ribokinase activity"/>
    <property type="evidence" value="ECO:0007669"/>
    <property type="project" value="UniProtKB-UniRule"/>
</dbReference>
<keyword evidence="7 9" id="KW-0630">Potassium</keyword>
<comment type="pathway">
    <text evidence="9">Carbohydrate metabolism; D-ribose degradation; D-ribose 5-phosphate from beta-D-ribopyranose: step 2/2.</text>
</comment>
<comment type="activity regulation">
    <text evidence="9">Activated by a monovalent cation that binds near, but not in, the active site. The most likely occupant of the site in vivo is potassium. Ion binding induces a conformational change that may alter substrate affinity.</text>
</comment>
<sequence>MGAVAARRNGAGAVVVFGSLNVDSTSYVDAFPAPGETILAHDFRVALGGKGANQAVAAHVAGLPVEFVACVGDDASGAFARETLERLGVPMTAVRLVPDAPTGVAQITVADSGENTVIVTGGANLALTPEMVEAERERVAAAALVLTQGELPVPTIERVAVIAAEFGARFVLNLAPPAPVSAETLRVADPLVLNEHEARAVGIGTDAPSDATLDEWRALAASAAGVVARSIVVTLGGAGAVAADAAGSWAAPAPRVTAVDTTGAGDGFTGTLAAFLAEGRSLPEALRIAVAAGALAVQARGTVDSYAPRDTVLAASSASDAAASPLSADTDLSAEPASTQTKE</sequence>
<evidence type="ECO:0000256" key="7">
    <source>
        <dbReference type="ARBA" id="ARBA00022958"/>
    </source>
</evidence>
<keyword evidence="8 9" id="KW-0119">Carbohydrate metabolism</keyword>
<proteinExistence type="inferred from homology"/>
<evidence type="ECO:0000256" key="3">
    <source>
        <dbReference type="ARBA" id="ARBA00022741"/>
    </source>
</evidence>